<reference evidence="2 3" key="1">
    <citation type="journal article" date="2016" name="Front. Microbiol.">
        <title>Genomic Resource of Rice Seed Associated Bacteria.</title>
        <authorList>
            <person name="Midha S."/>
            <person name="Bansal K."/>
            <person name="Sharma S."/>
            <person name="Kumar N."/>
            <person name="Patil P.P."/>
            <person name="Chaudhry V."/>
            <person name="Patil P.B."/>
        </authorList>
    </citation>
    <scope>NUCLEOTIDE SEQUENCE [LARGE SCALE GENOMIC DNA]</scope>
    <source>
        <strain evidence="2 3">NS184</strain>
    </source>
</reference>
<dbReference type="STRING" id="33881.NS184_15305"/>
<evidence type="ECO:0000256" key="1">
    <source>
        <dbReference type="SAM" id="SignalP"/>
    </source>
</evidence>
<evidence type="ECO:0000313" key="3">
    <source>
        <dbReference type="Proteomes" id="UP000078252"/>
    </source>
</evidence>
<dbReference type="RefSeq" id="WP_058726950.1">
    <property type="nucleotide sequence ID" value="NZ_LDQC01000098.1"/>
</dbReference>
<proteinExistence type="predicted"/>
<gene>
    <name evidence="2" type="ORF">NS184_15305</name>
</gene>
<accession>A0A175RGY0</accession>
<feature type="chain" id="PRO_5008041956" description="Secreted protein" evidence="1">
    <location>
        <begin position="28"/>
        <end position="162"/>
    </location>
</feature>
<name>A0A175RGY0_9MICO</name>
<dbReference type="Proteomes" id="UP000078252">
    <property type="component" value="Unassembled WGS sequence"/>
</dbReference>
<sequence length="162" mass="16608">MKTRNLVGLALGTITTASLAIAAPASAQPSGGTKVDVPADVVVDASFDASGEVITVGDGSAVRSGDCKDRAFTAVTVMSQSLNGCSVIGTTAATKVGYGWYKHRGNANPCIWGKSFNSRHAPTWTALDCGTGRSKSVPWGNVAATKKVKGLTAIGWAGVQWH</sequence>
<dbReference type="EMBL" id="LDQC01000098">
    <property type="protein sequence ID" value="KTR02748.1"/>
    <property type="molecule type" value="Genomic_DNA"/>
</dbReference>
<dbReference type="PATRIC" id="fig|33881.3.peg.3601"/>
<dbReference type="AlphaFoldDB" id="A0A175RGY0"/>
<comment type="caution">
    <text evidence="2">The sequence shown here is derived from an EMBL/GenBank/DDBJ whole genome shotgun (WGS) entry which is preliminary data.</text>
</comment>
<protein>
    <recommendedName>
        <fullName evidence="4">Secreted protein</fullName>
    </recommendedName>
</protein>
<feature type="signal peptide" evidence="1">
    <location>
        <begin position="1"/>
        <end position="27"/>
    </location>
</feature>
<evidence type="ECO:0000313" key="2">
    <source>
        <dbReference type="EMBL" id="KTR02748.1"/>
    </source>
</evidence>
<organism evidence="2 3">
    <name type="scientific">Curtobacterium luteum</name>
    <dbReference type="NCBI Taxonomy" id="33881"/>
    <lineage>
        <taxon>Bacteria</taxon>
        <taxon>Bacillati</taxon>
        <taxon>Actinomycetota</taxon>
        <taxon>Actinomycetes</taxon>
        <taxon>Micrococcales</taxon>
        <taxon>Microbacteriaceae</taxon>
        <taxon>Curtobacterium</taxon>
    </lineage>
</organism>
<evidence type="ECO:0008006" key="4">
    <source>
        <dbReference type="Google" id="ProtNLM"/>
    </source>
</evidence>
<dbReference type="OrthoDB" id="5019546at2"/>
<keyword evidence="1" id="KW-0732">Signal</keyword>